<comment type="caution">
    <text evidence="7">The sequence shown here is derived from an EMBL/GenBank/DDBJ whole genome shotgun (WGS) entry which is preliminary data.</text>
</comment>
<dbReference type="AlphaFoldDB" id="A0AAJ0B3R6"/>
<dbReference type="GO" id="GO:0006508">
    <property type="term" value="P:proteolysis"/>
    <property type="evidence" value="ECO:0007669"/>
    <property type="project" value="UniProtKB-KW"/>
</dbReference>
<evidence type="ECO:0000313" key="7">
    <source>
        <dbReference type="EMBL" id="KAK1749647.1"/>
    </source>
</evidence>
<dbReference type="Gene3D" id="3.40.395.10">
    <property type="entry name" value="Adenoviral Proteinase, Chain A"/>
    <property type="match status" value="1"/>
</dbReference>
<gene>
    <name evidence="7" type="ORF">QBC47DRAFT_366002</name>
</gene>
<evidence type="ECO:0000259" key="6">
    <source>
        <dbReference type="Pfam" id="PF02902"/>
    </source>
</evidence>
<proteinExistence type="inferred from homology"/>
<feature type="compositionally biased region" description="Basic and acidic residues" evidence="5">
    <location>
        <begin position="293"/>
        <end position="313"/>
    </location>
</feature>
<comment type="similarity">
    <text evidence="1">Belongs to the peptidase C48 family.</text>
</comment>
<evidence type="ECO:0000256" key="4">
    <source>
        <dbReference type="SAM" id="Coils"/>
    </source>
</evidence>
<dbReference type="GO" id="GO:0008234">
    <property type="term" value="F:cysteine-type peptidase activity"/>
    <property type="evidence" value="ECO:0007669"/>
    <property type="project" value="InterPro"/>
</dbReference>
<reference evidence="7" key="1">
    <citation type="submission" date="2023-06" db="EMBL/GenBank/DDBJ databases">
        <title>Genome-scale phylogeny and comparative genomics of the fungal order Sordariales.</title>
        <authorList>
            <consortium name="Lawrence Berkeley National Laboratory"/>
            <person name="Hensen N."/>
            <person name="Bonometti L."/>
            <person name="Westerberg I."/>
            <person name="Brannstrom I.O."/>
            <person name="Guillou S."/>
            <person name="Cros-Aarteil S."/>
            <person name="Calhoun S."/>
            <person name="Haridas S."/>
            <person name="Kuo A."/>
            <person name="Mondo S."/>
            <person name="Pangilinan J."/>
            <person name="Riley R."/>
            <person name="Labutti K."/>
            <person name="Andreopoulos B."/>
            <person name="Lipzen A."/>
            <person name="Chen C."/>
            <person name="Yanf M."/>
            <person name="Daum C."/>
            <person name="Ng V."/>
            <person name="Clum A."/>
            <person name="Steindorff A."/>
            <person name="Ohm R."/>
            <person name="Martin F."/>
            <person name="Silar P."/>
            <person name="Natvig D."/>
            <person name="Lalanne C."/>
            <person name="Gautier V."/>
            <person name="Ament-Velasquez S.L."/>
            <person name="Kruys A."/>
            <person name="Hutchinson M.I."/>
            <person name="Powell A.J."/>
            <person name="Barry K."/>
            <person name="Miller A.N."/>
            <person name="Grigoriev I.V."/>
            <person name="Debuchy R."/>
            <person name="Gladieux P."/>
            <person name="Thoren M.H."/>
            <person name="Johannesson H."/>
        </authorList>
    </citation>
    <scope>NUCLEOTIDE SEQUENCE</scope>
    <source>
        <strain evidence="7">PSN4</strain>
    </source>
</reference>
<dbReference type="EMBL" id="MU839854">
    <property type="protein sequence ID" value="KAK1749647.1"/>
    <property type="molecule type" value="Genomic_DNA"/>
</dbReference>
<dbReference type="Pfam" id="PF02902">
    <property type="entry name" value="Peptidase_C48"/>
    <property type="match status" value="1"/>
</dbReference>
<keyword evidence="3" id="KW-0378">Hydrolase</keyword>
<dbReference type="InterPro" id="IPR003653">
    <property type="entry name" value="Peptidase_C48_C"/>
</dbReference>
<keyword evidence="8" id="KW-1185">Reference proteome</keyword>
<feature type="domain" description="Ubiquitin-like protease family profile" evidence="6">
    <location>
        <begin position="458"/>
        <end position="497"/>
    </location>
</feature>
<protein>
    <recommendedName>
        <fullName evidence="6">Ubiquitin-like protease family profile domain-containing protein</fullName>
    </recommendedName>
</protein>
<keyword evidence="2" id="KW-0645">Protease</keyword>
<feature type="compositionally biased region" description="Polar residues" evidence="5">
    <location>
        <begin position="224"/>
        <end position="234"/>
    </location>
</feature>
<evidence type="ECO:0000256" key="5">
    <source>
        <dbReference type="SAM" id="MobiDB-lite"/>
    </source>
</evidence>
<evidence type="ECO:0000256" key="2">
    <source>
        <dbReference type="ARBA" id="ARBA00022670"/>
    </source>
</evidence>
<evidence type="ECO:0000256" key="1">
    <source>
        <dbReference type="ARBA" id="ARBA00005234"/>
    </source>
</evidence>
<name>A0AAJ0B3R6_9PEZI</name>
<evidence type="ECO:0000313" key="8">
    <source>
        <dbReference type="Proteomes" id="UP001239445"/>
    </source>
</evidence>
<dbReference type="Proteomes" id="UP001239445">
    <property type="component" value="Unassembled WGS sequence"/>
</dbReference>
<dbReference type="InterPro" id="IPR038765">
    <property type="entry name" value="Papain-like_cys_pep_sf"/>
</dbReference>
<keyword evidence="4" id="KW-0175">Coiled coil</keyword>
<sequence length="792" mass="87255">MVVPTPTPTVLRLEARSRKARIFISGFSSLSKIFPVMSSPNADRERRAASTPASVRHAKVIYGRIIETDPQQQPDLRVIINDDPDRQHAVRAFFRQKPKVDALARQITGDMPLAQARTLRDAANRENQILYLDNAWGSRRAWLPEQFTNVAGGLIFCRRMAVITKLALSRGIPLQSLWDRDGVLYRHAYSSDPPKLNIDVLKRARDDLKGPANREPSLVPGTALTPQPNPASRQSPERPAEVMLPLTPGAAEYSDDGPSDVDLASSSGEADISAPSLSPERCRSEPTPFMGRESFRNDDSLALVPDDRSEQGHGVDNNDSGKENREDKENEGLIGNLGGCDHEGVRSRSCQPVQPELGDSSDVEDYVLIADDASPSQAAPEPNASVSSPSIKVREPGLVQASIKELEGTACLTDTTMALVAKAIQRQLESPLVTVLDPLWLEIDSGSVPNSRFPVKADCRLVAIPLHHRKPQHWSLAIIHLNECTVEYYDPLWDDARFGKVAKVLQALLEDKLGSRFSFIPVVSQQQDDNASASSHLSELPQSFGPVSELRSQFASLLRQSSETKDRKRKRQGSDPPTDDEAERGSGGAGGLIAPLVEFKRRLIGFKAQFEEKKKVRRGVAAELELVDRKVAKLGEVAAYYRRCLEVQQPDLGGLWDDGSEGRAEALTPAALMTFTSNSNRIGLDAAVRQLEIEEKQKVTLEDKLSHLDSEMASFKGQFKEASPPEIGRGSSKWRFQETFSPDVPGVVPGKSHYGTNPKEMYKMPPSESKACRIHTCICIAAFYAHVKNYLC</sequence>
<accession>A0AAJ0B3R6</accession>
<organism evidence="7 8">
    <name type="scientific">Echria macrotheca</name>
    <dbReference type="NCBI Taxonomy" id="438768"/>
    <lineage>
        <taxon>Eukaryota</taxon>
        <taxon>Fungi</taxon>
        <taxon>Dikarya</taxon>
        <taxon>Ascomycota</taxon>
        <taxon>Pezizomycotina</taxon>
        <taxon>Sordariomycetes</taxon>
        <taxon>Sordariomycetidae</taxon>
        <taxon>Sordariales</taxon>
        <taxon>Schizotheciaceae</taxon>
        <taxon>Echria</taxon>
    </lineage>
</organism>
<feature type="compositionally biased region" description="Basic and acidic residues" evidence="5">
    <location>
        <begin position="319"/>
        <end position="331"/>
    </location>
</feature>
<feature type="region of interest" description="Disordered" evidence="5">
    <location>
        <begin position="559"/>
        <end position="589"/>
    </location>
</feature>
<feature type="coiled-coil region" evidence="4">
    <location>
        <begin position="684"/>
        <end position="711"/>
    </location>
</feature>
<evidence type="ECO:0000256" key="3">
    <source>
        <dbReference type="ARBA" id="ARBA00022801"/>
    </source>
</evidence>
<dbReference type="GO" id="GO:0019783">
    <property type="term" value="F:ubiquitin-like protein peptidase activity"/>
    <property type="evidence" value="ECO:0007669"/>
    <property type="project" value="UniProtKB-ARBA"/>
</dbReference>
<dbReference type="SUPFAM" id="SSF54001">
    <property type="entry name" value="Cysteine proteinases"/>
    <property type="match status" value="1"/>
</dbReference>
<feature type="region of interest" description="Disordered" evidence="5">
    <location>
        <begin position="208"/>
        <end position="360"/>
    </location>
</feature>